<evidence type="ECO:0000313" key="1">
    <source>
        <dbReference type="EMBL" id="KAK1857904.1"/>
    </source>
</evidence>
<dbReference type="Proteomes" id="UP000798662">
    <property type="component" value="Chromosome 1"/>
</dbReference>
<protein>
    <submittedName>
        <fullName evidence="1">Uncharacterized protein</fullName>
    </submittedName>
</protein>
<name>A0ACC3BJF8_PYRYE</name>
<comment type="caution">
    <text evidence="1">The sequence shown here is derived from an EMBL/GenBank/DDBJ whole genome shotgun (WGS) entry which is preliminary data.</text>
</comment>
<evidence type="ECO:0000313" key="2">
    <source>
        <dbReference type="Proteomes" id="UP000798662"/>
    </source>
</evidence>
<sequence>MDRSGSRDSLRLRGPAGRVIARRGSAGDRGRPGDRPDGGPPVGAGTAGRGVDLILAAAAAEATASAAEATSAAAEATASNEATAAAAEATAADEVAATATRTGGHSGATEPLLHVWHTGDLIVVGSADVGGVVAGLDGGLLDDLRGDDGVGQGLGGGPGGDHTRNILGHESDDGDDWAGHGVWDGGGDTLGPVGGREVDDDEWLAGLVSAEGSGTPGAGGPPGGDGAGGGAGGGWSCGSVEPGTGGGGEPLVRTSLPSGGHDRGGDRDGARGTPDVRPAAAADAMVGTWDAAPAAPPRLAMDLPQGVTPVQGTADGGRDGGGADDAAAGVPPTYPQHLTRAQRGHVPLPAPPSDAWLNTSSRPEAPQPTPSTVGGSAPLPAPPSNSEARQRRAPVSEEAWASLAHTPARGRPRGDANARLPAVGLRLPAAARGFEDRMLFHTVELEAVLQSAEEGGPGVPDQLLTPLPVEQPQPTIEAAPGIPDELTTPPLVVEPLQMTAPRAAEPGTPPIIPAHLPLHGNTSDVLATPLPAVERPRQTASWAQMQEPAAVFGGMNVNLPTPSLADEQPQPTAPRVEEPAVAFAARPAQHPPRGDAIDDAWRLRHPEEVHRLVDRAASHAVELEALRGSADAEPGGLDRPPTPQRELAAVVGDATLGTTSQGGTIARARWPTGRGTADGSRPPPAHPLLRIAAAGGGVATRVPSVEDAYLYPVPLPVPVVATDATPPVWRPGVPEGSFLSRGATGTGAPGGGSSRGGATLDDTVAPSTLWTDAEVLALWKGIAGYGLGTFVAIRAVFGLSHRTPHEIHVRVTQDTQRWGVWDGTAANRRTSRRGRPPGPWRRTGFPPTLPRRWGGGDGGWGGGGGPAIDLGGPALTAAADAAIAAVAAAKAAAGASGNFGGGSAGGSAGGVARRLDMSTGGAGSGGYGLAALPRPVAAPGATPVRPGGPATPTRWRMGRAVGAELRPPPLLPTPPGGVGATAGAASRLPTGDDARLSPSTPPPQPPPLPPLPPTPPPSGVPFARLAASASDATGWAASQTRHPPWPRPVTGVAAPAGSREAGGGGGGGGGDGGGGAGDGGNGDSGGGGGGGGGGSGGVGDGGNSDSAGDGGGGGGHAVVGDGAWDNTPLGASPKPPRRRRRPATASRRVAGPAPLGAAPRAAPLAQEDVSLAAGAAPPPPPPPPPAPPRLPPRRRRWPLPQPLPALPPPPPPPLPPPPQPPPRRRQWPLLPPPPSSLPLQSPVLAVPSLSAATVGGGGVRSAGRGGQQVPPAESREEGAAPAPKAHAGRRRKRSHTAGGGGDGGGRTSAAGKRRS</sequence>
<gene>
    <name evidence="1" type="ORF">I4F81_000518</name>
</gene>
<accession>A0ACC3BJF8</accession>
<keyword evidence="2" id="KW-1185">Reference proteome</keyword>
<organism evidence="1 2">
    <name type="scientific">Pyropia yezoensis</name>
    <name type="common">Susabi-nori</name>
    <name type="synonym">Porphyra yezoensis</name>
    <dbReference type="NCBI Taxonomy" id="2788"/>
    <lineage>
        <taxon>Eukaryota</taxon>
        <taxon>Rhodophyta</taxon>
        <taxon>Bangiophyceae</taxon>
        <taxon>Bangiales</taxon>
        <taxon>Bangiaceae</taxon>
        <taxon>Pyropia</taxon>
    </lineage>
</organism>
<proteinExistence type="predicted"/>
<reference evidence="1" key="1">
    <citation type="submission" date="2019-11" db="EMBL/GenBank/DDBJ databases">
        <title>Nori genome reveals adaptations in red seaweeds to the harsh intertidal environment.</title>
        <authorList>
            <person name="Wang D."/>
            <person name="Mao Y."/>
        </authorList>
    </citation>
    <scope>NUCLEOTIDE SEQUENCE</scope>
    <source>
        <tissue evidence="1">Gametophyte</tissue>
    </source>
</reference>
<dbReference type="EMBL" id="CM020618">
    <property type="protein sequence ID" value="KAK1857904.1"/>
    <property type="molecule type" value="Genomic_DNA"/>
</dbReference>